<keyword evidence="3" id="KW-1185">Reference proteome</keyword>
<dbReference type="GO" id="GO:0004474">
    <property type="term" value="F:malate synthase activity"/>
    <property type="evidence" value="ECO:0007669"/>
    <property type="project" value="InterPro"/>
</dbReference>
<feature type="domain" description="Malate synthase C-terminal" evidence="1">
    <location>
        <begin position="45"/>
        <end position="137"/>
    </location>
</feature>
<sequence>MTTATHHIQVPAPREPRFDEVLTPAALDFLAALDTAFAGRRADLLAYFGAWPRGSGAVALYGLVEDAATAEIARCQIRQWPRHGVIDRAEVLAALDEETAALAAEDPRAPAGRARDVFVRAALSGELPGFFTTDAYTRHLVRRPAVRS</sequence>
<dbReference type="Proteomes" id="UP000218944">
    <property type="component" value="Unassembled WGS sequence"/>
</dbReference>
<dbReference type="Pfam" id="PF20659">
    <property type="entry name" value="MS_C"/>
    <property type="match status" value="1"/>
</dbReference>
<dbReference type="EMBL" id="NSJV01000356">
    <property type="protein sequence ID" value="PAU47554.1"/>
    <property type="molecule type" value="Genomic_DNA"/>
</dbReference>
<proteinExistence type="predicted"/>
<dbReference type="RefSeq" id="WP_095582004.1">
    <property type="nucleotide sequence ID" value="NZ_JAJQQS010000014.1"/>
</dbReference>
<evidence type="ECO:0000313" key="2">
    <source>
        <dbReference type="EMBL" id="PAU47554.1"/>
    </source>
</evidence>
<name>A0A2A2D7R0_9ACTN</name>
<organism evidence="2 3">
    <name type="scientific">Streptomyces albireticuli</name>
    <dbReference type="NCBI Taxonomy" id="1940"/>
    <lineage>
        <taxon>Bacteria</taxon>
        <taxon>Bacillati</taxon>
        <taxon>Actinomycetota</taxon>
        <taxon>Actinomycetes</taxon>
        <taxon>Kitasatosporales</taxon>
        <taxon>Streptomycetaceae</taxon>
        <taxon>Streptomyces</taxon>
    </lineage>
</organism>
<protein>
    <recommendedName>
        <fullName evidence="1">Malate synthase C-terminal domain-containing protein</fullName>
    </recommendedName>
</protein>
<dbReference type="InterPro" id="IPR006252">
    <property type="entry name" value="Malate_synthA"/>
</dbReference>
<accession>A0A2A2D7R0</accession>
<dbReference type="AlphaFoldDB" id="A0A2A2D7R0"/>
<dbReference type="InterPro" id="IPR044856">
    <property type="entry name" value="Malate_synth_C_sf"/>
</dbReference>
<comment type="caution">
    <text evidence="2">The sequence shown here is derived from an EMBL/GenBank/DDBJ whole genome shotgun (WGS) entry which is preliminary data.</text>
</comment>
<dbReference type="Gene3D" id="1.20.1220.12">
    <property type="entry name" value="Malate synthase, domain III"/>
    <property type="match status" value="1"/>
</dbReference>
<dbReference type="SUPFAM" id="SSF51645">
    <property type="entry name" value="Malate synthase G"/>
    <property type="match status" value="1"/>
</dbReference>
<dbReference type="GO" id="GO:0005737">
    <property type="term" value="C:cytoplasm"/>
    <property type="evidence" value="ECO:0007669"/>
    <property type="project" value="TreeGrafter"/>
</dbReference>
<evidence type="ECO:0000313" key="3">
    <source>
        <dbReference type="Proteomes" id="UP000218944"/>
    </source>
</evidence>
<dbReference type="PANTHER" id="PTHR42902:SF1">
    <property type="entry name" value="MALATE SYNTHASE 1-RELATED"/>
    <property type="match status" value="1"/>
</dbReference>
<dbReference type="InterPro" id="IPR048355">
    <property type="entry name" value="MS_C"/>
</dbReference>
<gene>
    <name evidence="2" type="ORF">CK936_18080</name>
</gene>
<reference evidence="2 3" key="1">
    <citation type="submission" date="2017-08" db="EMBL/GenBank/DDBJ databases">
        <title>Genome sequence of Streptomyces albireticuli NRRL B-1670.</title>
        <authorList>
            <person name="Graham D.E."/>
            <person name="Mahan K.M."/>
            <person name="Klingeman D.M."/>
            <person name="Hettich R.L."/>
            <person name="Parry R.J."/>
            <person name="Spain J.C."/>
        </authorList>
    </citation>
    <scope>NUCLEOTIDE SEQUENCE [LARGE SCALE GENOMIC DNA]</scope>
    <source>
        <strain evidence="2 3">NRRL B-1670</strain>
    </source>
</reference>
<evidence type="ECO:0000259" key="1">
    <source>
        <dbReference type="Pfam" id="PF20659"/>
    </source>
</evidence>
<dbReference type="PANTHER" id="PTHR42902">
    <property type="entry name" value="MALATE SYNTHASE"/>
    <property type="match status" value="1"/>
</dbReference>
<dbReference type="InterPro" id="IPR011076">
    <property type="entry name" value="Malate_synth_sf"/>
</dbReference>
<dbReference type="GO" id="GO:0006097">
    <property type="term" value="P:glyoxylate cycle"/>
    <property type="evidence" value="ECO:0007669"/>
    <property type="project" value="InterPro"/>
</dbReference>